<name>A0A437UIN7_ENTAV</name>
<organism evidence="2 3">
    <name type="scientific">Enterococcus avium</name>
    <name type="common">Streptococcus avium</name>
    <dbReference type="NCBI Taxonomy" id="33945"/>
    <lineage>
        <taxon>Bacteria</taxon>
        <taxon>Bacillati</taxon>
        <taxon>Bacillota</taxon>
        <taxon>Bacilli</taxon>
        <taxon>Lactobacillales</taxon>
        <taxon>Enterococcaceae</taxon>
        <taxon>Enterococcus</taxon>
    </lineage>
</organism>
<evidence type="ECO:0000259" key="1">
    <source>
        <dbReference type="Pfam" id="PF07872"/>
    </source>
</evidence>
<dbReference type="RefSeq" id="WP_127977999.1">
    <property type="nucleotide sequence ID" value="NZ_JBPFKW010000370.1"/>
</dbReference>
<reference evidence="2 3" key="1">
    <citation type="submission" date="2018-12" db="EMBL/GenBank/DDBJ databases">
        <title>A novel vanA-carrying plasmid in a clinical isolate of Enterococcus avium.</title>
        <authorList>
            <person name="Bernasconi O.J."/>
            <person name="Luzzaro F."/>
            <person name="Endimiani A."/>
        </authorList>
    </citation>
    <scope>NUCLEOTIDE SEQUENCE [LARGE SCALE GENOMIC DNA]</scope>
    <source>
        <strain evidence="2 3">LC0559/18</strain>
    </source>
</reference>
<dbReference type="Proteomes" id="UP000288388">
    <property type="component" value="Unassembled WGS sequence"/>
</dbReference>
<dbReference type="Pfam" id="PF07872">
    <property type="entry name" value="DUF1659"/>
    <property type="match status" value="1"/>
</dbReference>
<comment type="caution">
    <text evidence="2">The sequence shown here is derived from an EMBL/GenBank/DDBJ whole genome shotgun (WGS) entry which is preliminary data.</text>
</comment>
<dbReference type="InterPro" id="IPR012454">
    <property type="entry name" value="DUF1659"/>
</dbReference>
<sequence length="67" mass="7413">MIQKIGNKLQVEIDAGGEKTKKITFTNVMDEPNEEKVLELGEIMKSLSAEGSQLDGVILTSQSRYTK</sequence>
<feature type="domain" description="DUF1659" evidence="1">
    <location>
        <begin position="4"/>
        <end position="64"/>
    </location>
</feature>
<accession>A0A437UIN7</accession>
<gene>
    <name evidence="2" type="ORF">EK398_00385</name>
</gene>
<dbReference type="AlphaFoldDB" id="A0A437UIN7"/>
<dbReference type="EMBL" id="RYZS01000001">
    <property type="protein sequence ID" value="RVU93438.1"/>
    <property type="molecule type" value="Genomic_DNA"/>
</dbReference>
<evidence type="ECO:0000313" key="2">
    <source>
        <dbReference type="EMBL" id="RVU93438.1"/>
    </source>
</evidence>
<protein>
    <recommendedName>
        <fullName evidence="1">DUF1659 domain-containing protein</fullName>
    </recommendedName>
</protein>
<evidence type="ECO:0000313" key="3">
    <source>
        <dbReference type="Proteomes" id="UP000288388"/>
    </source>
</evidence>
<proteinExistence type="predicted"/>